<dbReference type="STRING" id="742152.A0A2H3J1D7"/>
<dbReference type="Gene3D" id="3.40.50.300">
    <property type="entry name" value="P-loop containing nucleotide triphosphate hydrolases"/>
    <property type="match status" value="2"/>
</dbReference>
<dbReference type="Proteomes" id="UP000218811">
    <property type="component" value="Unassembled WGS sequence"/>
</dbReference>
<proteinExistence type="predicted"/>
<dbReference type="OrthoDB" id="6513042at2759"/>
<dbReference type="AlphaFoldDB" id="A0A2H3J1D7"/>
<feature type="domain" description="DNA2/NAM7 helicase-like C-terminal" evidence="1">
    <location>
        <begin position="406"/>
        <end position="571"/>
    </location>
</feature>
<gene>
    <name evidence="2" type="ORF">WOLCODRAFT_145835</name>
</gene>
<dbReference type="EMBL" id="KB467854">
    <property type="protein sequence ID" value="PCH35505.1"/>
    <property type="molecule type" value="Genomic_DNA"/>
</dbReference>
<dbReference type="InterPro" id="IPR041679">
    <property type="entry name" value="DNA2/NAM7-like_C"/>
</dbReference>
<sequence>MSRLLGAQILEQNLLPNFQRRVILSRYEPRDVKEVVRIITDLQPRVLGVALHVSKDATINSVALATSKHIFYISLDNACRRSEFKTLLALDNCPLVSFGMARIVLILYLFFGCQTRGVDLGTFVIVQQAIKVDTENLRHWELSCLQQLALNLELLEANLLTARTTILMDTIDGETLYGKADAAEGKNTTVTVLSGEAHKDIENIRIVGREKLTNAERARDEFILRLLRGEIPLEGPDFTDMIWFPAFVSAQTNHQDAAPTFMALAHLGLNSSQTEVAHAMISINSQPLVVAHGPPGTGKTRTISAASWYWDKNHCPVWVVAQSNVGVKNIAETFVKSGIDFKILVSKEFYVEWTIRHEHIYGPIEKYLIRSDDLFREPNPDKQVPPYGQDIAPGLQTIFDFSHLCARSFFLDVQYRMPVPLGNFVSKEVYNSKLQSEHDTGDFSCVAFVDVSRGEEIQMGQSWITQLCQYQNQEEVHTVVNLVRDYYRNTEFSIITPYDAQRGAIQKALKADKHNLPWDCVYNVDSFQGHENKFIILSLVRTDRPGFLRSQNRMNVMLTRCKRGMVVVANRRFLETKAAQATLLGKLVQYWQEHRDSWMRTSEVSDCTADLPGAPAPEYRLPYPSMPMPASLTAHLSMQQLEFAMRELAVRDRHPASLQSAPVAESFLSWPSTRLVQKTNMSMGDRSLERTTATLAQTSDSMSVIEMLWGRTSVPPAQIPDSISVVDHRTSAEAKLAETSFSTARAAHRESHFQQLSRVGVPQFTHGTLARHAVPGSSMLMPKSY</sequence>
<organism evidence="2 3">
    <name type="scientific">Wolfiporia cocos (strain MD-104)</name>
    <name type="common">Brown rot fungus</name>
    <dbReference type="NCBI Taxonomy" id="742152"/>
    <lineage>
        <taxon>Eukaryota</taxon>
        <taxon>Fungi</taxon>
        <taxon>Dikarya</taxon>
        <taxon>Basidiomycota</taxon>
        <taxon>Agaricomycotina</taxon>
        <taxon>Agaricomycetes</taxon>
        <taxon>Polyporales</taxon>
        <taxon>Phaeolaceae</taxon>
        <taxon>Wolfiporia</taxon>
    </lineage>
</organism>
<dbReference type="InterPro" id="IPR045055">
    <property type="entry name" value="DNA2/NAM7-like"/>
</dbReference>
<dbReference type="SUPFAM" id="SSF52540">
    <property type="entry name" value="P-loop containing nucleoside triphosphate hydrolases"/>
    <property type="match status" value="1"/>
</dbReference>
<dbReference type="CDD" id="cd18808">
    <property type="entry name" value="SF1_C_Upf1"/>
    <property type="match status" value="1"/>
</dbReference>
<evidence type="ECO:0000259" key="1">
    <source>
        <dbReference type="Pfam" id="PF13087"/>
    </source>
</evidence>
<protein>
    <recommendedName>
        <fullName evidence="1">DNA2/NAM7 helicase-like C-terminal domain-containing protein</fullName>
    </recommendedName>
</protein>
<keyword evidence="3" id="KW-1185">Reference proteome</keyword>
<evidence type="ECO:0000313" key="2">
    <source>
        <dbReference type="EMBL" id="PCH35505.1"/>
    </source>
</evidence>
<dbReference type="InterPro" id="IPR027417">
    <property type="entry name" value="P-loop_NTPase"/>
</dbReference>
<dbReference type="Pfam" id="PF13604">
    <property type="entry name" value="AAA_30"/>
    <property type="match status" value="1"/>
</dbReference>
<evidence type="ECO:0000313" key="3">
    <source>
        <dbReference type="Proteomes" id="UP000218811"/>
    </source>
</evidence>
<reference evidence="2 3" key="1">
    <citation type="journal article" date="2012" name="Science">
        <title>The Paleozoic origin of enzymatic lignin decomposition reconstructed from 31 fungal genomes.</title>
        <authorList>
            <person name="Floudas D."/>
            <person name="Binder M."/>
            <person name="Riley R."/>
            <person name="Barry K."/>
            <person name="Blanchette R.A."/>
            <person name="Henrissat B."/>
            <person name="Martinez A.T."/>
            <person name="Otillar R."/>
            <person name="Spatafora J.W."/>
            <person name="Yadav J.S."/>
            <person name="Aerts A."/>
            <person name="Benoit I."/>
            <person name="Boyd A."/>
            <person name="Carlson A."/>
            <person name="Copeland A."/>
            <person name="Coutinho P.M."/>
            <person name="de Vries R.P."/>
            <person name="Ferreira P."/>
            <person name="Findley K."/>
            <person name="Foster B."/>
            <person name="Gaskell J."/>
            <person name="Glotzer D."/>
            <person name="Gorecki P."/>
            <person name="Heitman J."/>
            <person name="Hesse C."/>
            <person name="Hori C."/>
            <person name="Igarashi K."/>
            <person name="Jurgens J.A."/>
            <person name="Kallen N."/>
            <person name="Kersten P."/>
            <person name="Kohler A."/>
            <person name="Kuees U."/>
            <person name="Kumar T.K.A."/>
            <person name="Kuo A."/>
            <person name="LaButti K."/>
            <person name="Larrondo L.F."/>
            <person name="Lindquist E."/>
            <person name="Ling A."/>
            <person name="Lombard V."/>
            <person name="Lucas S."/>
            <person name="Lundell T."/>
            <person name="Martin R."/>
            <person name="McLaughlin D.J."/>
            <person name="Morgenstern I."/>
            <person name="Morin E."/>
            <person name="Murat C."/>
            <person name="Nagy L.G."/>
            <person name="Nolan M."/>
            <person name="Ohm R.A."/>
            <person name="Patyshakuliyeva A."/>
            <person name="Rokas A."/>
            <person name="Ruiz-Duenas F.J."/>
            <person name="Sabat G."/>
            <person name="Salamov A."/>
            <person name="Samejima M."/>
            <person name="Schmutz J."/>
            <person name="Slot J.C."/>
            <person name="St John F."/>
            <person name="Stenlid J."/>
            <person name="Sun H."/>
            <person name="Sun S."/>
            <person name="Syed K."/>
            <person name="Tsang A."/>
            <person name="Wiebenga A."/>
            <person name="Young D."/>
            <person name="Pisabarro A."/>
            <person name="Eastwood D.C."/>
            <person name="Martin F."/>
            <person name="Cullen D."/>
            <person name="Grigoriev I.V."/>
            <person name="Hibbett D.S."/>
        </authorList>
    </citation>
    <scope>NUCLEOTIDE SEQUENCE [LARGE SCALE GENOMIC DNA]</scope>
    <source>
        <strain evidence="2 3">MD-104</strain>
    </source>
</reference>
<name>A0A2H3J1D7_WOLCO</name>
<accession>A0A2H3J1D7</accession>
<dbReference type="InterPro" id="IPR047187">
    <property type="entry name" value="SF1_C_Upf1"/>
</dbReference>
<dbReference type="Pfam" id="PF13087">
    <property type="entry name" value="AAA_12"/>
    <property type="match status" value="1"/>
</dbReference>
<dbReference type="PANTHER" id="PTHR10887:SF495">
    <property type="entry name" value="HELICASE SENATAXIN ISOFORM X1-RELATED"/>
    <property type="match status" value="1"/>
</dbReference>
<dbReference type="PANTHER" id="PTHR10887">
    <property type="entry name" value="DNA2/NAM7 HELICASE FAMILY"/>
    <property type="match status" value="1"/>
</dbReference>